<evidence type="ECO:0000313" key="3">
    <source>
        <dbReference type="Proteomes" id="UP000061432"/>
    </source>
</evidence>
<proteinExistence type="predicted"/>
<reference evidence="2 3" key="1">
    <citation type="journal article" date="2015" name="Genome Announc.">
        <title>Complete Genome Sequence of Methylobacterium aquaticum Strain 22A, Isolated from Racomitrium japonicum Moss.</title>
        <authorList>
            <person name="Tani A."/>
            <person name="Ogura Y."/>
            <person name="Hayashi T."/>
            <person name="Kimbara K."/>
        </authorList>
    </citation>
    <scope>NUCLEOTIDE SEQUENCE [LARGE SCALE GENOMIC DNA]</scope>
    <source>
        <strain evidence="2 3">MA-22A</strain>
    </source>
</reference>
<evidence type="ECO:0000313" key="2">
    <source>
        <dbReference type="EMBL" id="BAR47060.1"/>
    </source>
</evidence>
<dbReference type="STRING" id="270351.Maq22A_c27770"/>
<feature type="compositionally biased region" description="Basic residues" evidence="1">
    <location>
        <begin position="77"/>
        <end position="91"/>
    </location>
</feature>
<feature type="compositionally biased region" description="Basic residues" evidence="1">
    <location>
        <begin position="203"/>
        <end position="215"/>
    </location>
</feature>
<feature type="compositionally biased region" description="Basic residues" evidence="1">
    <location>
        <begin position="236"/>
        <end position="250"/>
    </location>
</feature>
<feature type="compositionally biased region" description="Basic residues" evidence="1">
    <location>
        <begin position="337"/>
        <end position="364"/>
    </location>
</feature>
<reference evidence="3" key="2">
    <citation type="submission" date="2015-01" db="EMBL/GenBank/DDBJ databases">
        <title>Complete genome sequence of Methylobacterium aquaticum strain 22A.</title>
        <authorList>
            <person name="Tani A."/>
            <person name="Ogura Y."/>
            <person name="Hayashi T."/>
        </authorList>
    </citation>
    <scope>NUCLEOTIDE SEQUENCE [LARGE SCALE GENOMIC DNA]</scope>
    <source>
        <strain evidence="3">MA-22A</strain>
    </source>
</reference>
<feature type="compositionally biased region" description="Basic residues" evidence="1">
    <location>
        <begin position="390"/>
        <end position="400"/>
    </location>
</feature>
<feature type="compositionally biased region" description="Basic residues" evidence="1">
    <location>
        <begin position="283"/>
        <end position="309"/>
    </location>
</feature>
<protein>
    <submittedName>
        <fullName evidence="2">Uncharacterized protein</fullName>
    </submittedName>
</protein>
<feature type="compositionally biased region" description="Basic and acidic residues" evidence="1">
    <location>
        <begin position="139"/>
        <end position="176"/>
    </location>
</feature>
<feature type="compositionally biased region" description="Basic residues" evidence="1">
    <location>
        <begin position="48"/>
        <end position="68"/>
    </location>
</feature>
<feature type="region of interest" description="Disordered" evidence="1">
    <location>
        <begin position="197"/>
        <end position="423"/>
    </location>
</feature>
<name>A0A1Y0ZBN6_9HYPH</name>
<dbReference type="EMBL" id="AP014704">
    <property type="protein sequence ID" value="BAR47060.1"/>
    <property type="molecule type" value="Genomic_DNA"/>
</dbReference>
<evidence type="ECO:0000256" key="1">
    <source>
        <dbReference type="SAM" id="MobiDB-lite"/>
    </source>
</evidence>
<accession>A0A1Y0ZBN6</accession>
<feature type="region of interest" description="Disordered" evidence="1">
    <location>
        <begin position="1"/>
        <end position="176"/>
    </location>
</feature>
<dbReference type="Proteomes" id="UP000061432">
    <property type="component" value="Chromosome"/>
</dbReference>
<gene>
    <name evidence="2" type="ORF">Maq22A_c27770</name>
</gene>
<dbReference type="AlphaFoldDB" id="A0A1Y0ZBN6"/>
<dbReference type="KEGG" id="maqu:Maq22A_c27770"/>
<sequence length="440" mass="49188">MGRAEPPRPVQLEVPAPARADHGRGPAGPALRRHHGPRRAADRAARDPRRRVPGGRGPHLRGRARRRALAADQRTPHQGRRLRLGRHRHHGAQAAPGAAGGIRAPAHRHHLRPQALAPHPRDPDPAARRPRRALPRPEGPGRERQPLEIRVPGQHEPRVAHPAERHPGLRRGDGERGVRVARLGEVPRILPRHPIERALPALGHRRHPRHVAHRRPPGEARQAAGRRERGAGARPQAHRRAGPRQGPHRQRRDERRHPGHGRRARPAPDPGQPAPERREVHPRGRPGRGAHPPRPRRRPHLRRGQRHRHPEGGAAEARLPVRAGRDQLRPQLQGLRPRPRHRPLARRAPRRRPAHPLRGGHRHDRAGPPAPPRPQRGRRRAGRGPGQRLPGHRAGNRRPRGVRDAAPIPDSCETGAQKNEPANELACRRLRALAAPARLP</sequence>
<feature type="compositionally biased region" description="Low complexity" evidence="1">
    <location>
        <begin position="92"/>
        <end position="104"/>
    </location>
</feature>
<organism evidence="2 3">
    <name type="scientific">Methylobacterium aquaticum</name>
    <dbReference type="NCBI Taxonomy" id="270351"/>
    <lineage>
        <taxon>Bacteria</taxon>
        <taxon>Pseudomonadati</taxon>
        <taxon>Pseudomonadota</taxon>
        <taxon>Alphaproteobacteria</taxon>
        <taxon>Hyphomicrobiales</taxon>
        <taxon>Methylobacteriaceae</taxon>
        <taxon>Methylobacterium</taxon>
    </lineage>
</organism>